<proteinExistence type="predicted"/>
<dbReference type="Proteomes" id="UP001166251">
    <property type="component" value="Unassembled WGS sequence"/>
</dbReference>
<feature type="signal peptide" evidence="1">
    <location>
        <begin position="1"/>
        <end position="22"/>
    </location>
</feature>
<evidence type="ECO:0000313" key="2">
    <source>
        <dbReference type="EMBL" id="MBW8192391.1"/>
    </source>
</evidence>
<dbReference type="EMBL" id="JAHZSS010000022">
    <property type="protein sequence ID" value="MBW8192391.1"/>
    <property type="molecule type" value="Genomic_DNA"/>
</dbReference>
<keyword evidence="1" id="KW-0732">Signal</keyword>
<organism evidence="2 3">
    <name type="scientific">Neiella holothuriorum</name>
    <dbReference type="NCBI Taxonomy" id="2870530"/>
    <lineage>
        <taxon>Bacteria</taxon>
        <taxon>Pseudomonadati</taxon>
        <taxon>Pseudomonadota</taxon>
        <taxon>Gammaproteobacteria</taxon>
        <taxon>Alteromonadales</taxon>
        <taxon>Echinimonadaceae</taxon>
        <taxon>Neiella</taxon>
    </lineage>
</organism>
<sequence>MKTLIISAVVTFGVLNMGVTNAAMNPVVEKALQNICYSSATDRLHNFKRTVKQYNLSMDKVANNVVCNGEDIGSFAAEHGAAHNANYIRDHQQGHVEVRELAVTASGEVPKA</sequence>
<evidence type="ECO:0000256" key="1">
    <source>
        <dbReference type="SAM" id="SignalP"/>
    </source>
</evidence>
<dbReference type="Pfam" id="PF12514">
    <property type="entry name" value="DUF3718"/>
    <property type="match status" value="1"/>
</dbReference>
<dbReference type="RefSeq" id="WP_220105016.1">
    <property type="nucleotide sequence ID" value="NZ_JAHZSS010000022.1"/>
</dbReference>
<name>A0ABS7EJ76_9GAMM</name>
<comment type="caution">
    <text evidence="2">The sequence shown here is derived from an EMBL/GenBank/DDBJ whole genome shotgun (WGS) entry which is preliminary data.</text>
</comment>
<feature type="chain" id="PRO_5047134056" evidence="1">
    <location>
        <begin position="23"/>
        <end position="112"/>
    </location>
</feature>
<evidence type="ECO:0000313" key="3">
    <source>
        <dbReference type="Proteomes" id="UP001166251"/>
    </source>
</evidence>
<dbReference type="InterPro" id="IPR022193">
    <property type="entry name" value="DUF3718"/>
</dbReference>
<keyword evidence="3" id="KW-1185">Reference proteome</keyword>
<reference evidence="2" key="1">
    <citation type="submission" date="2021-07" db="EMBL/GenBank/DDBJ databases">
        <title>Neiella marina sp. nov., isolated from the intestinal content of sea cucumber Apostichopus japonicus.</title>
        <authorList>
            <person name="Bai X."/>
        </authorList>
    </citation>
    <scope>NUCLEOTIDE SEQUENCE</scope>
    <source>
        <strain evidence="2">126</strain>
    </source>
</reference>
<gene>
    <name evidence="2" type="ORF">K0504_15235</name>
</gene>
<protein>
    <submittedName>
        <fullName evidence="2">DUF3718 domain-containing protein</fullName>
    </submittedName>
</protein>
<accession>A0ABS7EJ76</accession>